<name>A0ABW6FGV4_9ACTN</name>
<proteinExistence type="predicted"/>
<evidence type="ECO:0000313" key="2">
    <source>
        <dbReference type="Proteomes" id="UP001598448"/>
    </source>
</evidence>
<evidence type="ECO:0000313" key="1">
    <source>
        <dbReference type="EMBL" id="MFD5098901.1"/>
    </source>
</evidence>
<sequence length="40" mass="4639">MDRTELQAKIDELMRHYHDEEIDGAPYAQAMMELTASAQE</sequence>
<keyword evidence="2" id="KW-1185">Reference proteome</keyword>
<reference evidence="1 2" key="1">
    <citation type="submission" date="2024-09" db="EMBL/GenBank/DDBJ databases">
        <title>The Natural Products Discovery Center: Release of the First 8490 Sequenced Strains for Exploring Actinobacteria Biosynthetic Diversity.</title>
        <authorList>
            <person name="Kalkreuter E."/>
            <person name="Kautsar S.A."/>
            <person name="Yang D."/>
            <person name="Bader C.D."/>
            <person name="Teijaro C.N."/>
            <person name="Fluegel L."/>
            <person name="Davis C.M."/>
            <person name="Simpson J.R."/>
            <person name="Lauterbach L."/>
            <person name="Steele A.D."/>
            <person name="Gui C."/>
            <person name="Meng S."/>
            <person name="Li G."/>
            <person name="Viehrig K."/>
            <person name="Ye F."/>
            <person name="Su P."/>
            <person name="Kiefer A.F."/>
            <person name="Nichols A."/>
            <person name="Cepeda A.J."/>
            <person name="Yan W."/>
            <person name="Fan B."/>
            <person name="Jiang Y."/>
            <person name="Adhikari A."/>
            <person name="Zheng C.-J."/>
            <person name="Schuster L."/>
            <person name="Cowan T.M."/>
            <person name="Smanski M.J."/>
            <person name="Chevrette M.G."/>
            <person name="De Carvalho L.P.S."/>
            <person name="Shen B."/>
        </authorList>
    </citation>
    <scope>NUCLEOTIDE SEQUENCE [LARGE SCALE GENOMIC DNA]</scope>
    <source>
        <strain evidence="1 2">NPDC058348</strain>
    </source>
</reference>
<organism evidence="1 2">
    <name type="scientific">Streptomyces albidochromogenes</name>
    <dbReference type="NCBI Taxonomy" id="329524"/>
    <lineage>
        <taxon>Bacteria</taxon>
        <taxon>Bacillati</taxon>
        <taxon>Actinomycetota</taxon>
        <taxon>Actinomycetes</taxon>
        <taxon>Kitasatosporales</taxon>
        <taxon>Streptomycetaceae</taxon>
        <taxon>Streptomyces</taxon>
    </lineage>
</organism>
<dbReference type="EMBL" id="JBHXIJ010000036">
    <property type="protein sequence ID" value="MFD5098901.1"/>
    <property type="molecule type" value="Genomic_DNA"/>
</dbReference>
<gene>
    <name evidence="1" type="ORF">ACFWJN_08020</name>
</gene>
<accession>A0ABW6FGV4</accession>
<dbReference type="Proteomes" id="UP001598448">
    <property type="component" value="Unassembled WGS sequence"/>
</dbReference>
<dbReference type="RefSeq" id="WP_386710617.1">
    <property type="nucleotide sequence ID" value="NZ_JBHXIJ010000036.1"/>
</dbReference>
<protein>
    <submittedName>
        <fullName evidence="1">Uncharacterized protein</fullName>
    </submittedName>
</protein>
<comment type="caution">
    <text evidence="1">The sequence shown here is derived from an EMBL/GenBank/DDBJ whole genome shotgun (WGS) entry which is preliminary data.</text>
</comment>